<sequence>MNHLKPRLSVGERVFACLYQDTTWKRFPTWTFGTITATTELAAGRFMYEVDFEEEVRSVSCGFVVPEKDYRLSVTGGDWEEMVSNTVDISSTDPWASYIGYYTVQDQSFGRLEEAVEAVSRLKEASIREEPTKTNSSETPSITCCTPAPLTAVTSSSANPKIQTTGPFASTGLSEHAKAYLKRWLNEHKAHPYPSREKKDEMCRLLRISEPFQLDGWLCRERKKLRQPVSTSQEPKNTAKGPASNRSSSITANSPPVATTKIAQQDRAHRQSPDKPVHAAPKDYVSPQSADNTPPSPPAGQHGLRGIKAHRPNGCVHPSAEGAPLNVTQLSNASAAASSSPAVTNNSNATSVLAEGLGQSTKTLAEKTAADTDSDSTERTAGQTIKARPKYDSSKSNIAKKEGNEGESSSPSVSSVAQSLVANDADCCNAAAEPNQIASVSMSIRDVLVATTAEKVAQKENATRDRQPRHSLEPTKEVSATSSANNTGKGERVAFTKGAEILLTKVFRDIATGSTGTDIIDLTGTDTDSPAIDNKPPTKQRQRRRSTRLAQAVEEPVRPTEKSSIGAGSKGTPRKDRYESRLFGKGLSCDYLGTYRLASDAALAHDLAVKRILPESGREETNFKSSQDHIRLREREQASKNCRVDIDITLQKIRKKLDDFEIRLGRTADPTVSRISISKGAESLFTKSLLNLASRLIDKDAHAGLADNNQTEGVRPGRVALPQPATESRSGNRLVRAPRPLPGEEDETTITMSSSGFLSHALFSGKLSKQHESFESAEMECETAHRPCSPNGVQLNLAANLSPAPIPDNPVATTDASHFVKELAWLSAETSLMLASPNDNTLPLALPFAWAHGSLPMRKRIATLFPHQTHRVAMYGEQIDSNREMVVIDGRKLLLDDDSTESINQLRAEAVAAMRLGFFRKESVQKTIERSVSSRQGGSGESAIVCTPSTVFVVLTVVSFFSQVT</sequence>
<dbReference type="SUPFAM" id="SSF46689">
    <property type="entry name" value="Homeodomain-like"/>
    <property type="match status" value="1"/>
</dbReference>
<feature type="compositionally biased region" description="Basic and acidic residues" evidence="4">
    <location>
        <begin position="458"/>
        <end position="476"/>
    </location>
</feature>
<feature type="region of interest" description="Disordered" evidence="4">
    <location>
        <begin position="707"/>
        <end position="746"/>
    </location>
</feature>
<reference evidence="6 7" key="1">
    <citation type="journal article" date="2012" name="Genome Biol.">
        <title>Genome and low-iron response of an oceanic diatom adapted to chronic iron limitation.</title>
        <authorList>
            <person name="Lommer M."/>
            <person name="Specht M."/>
            <person name="Roy A.S."/>
            <person name="Kraemer L."/>
            <person name="Andreson R."/>
            <person name="Gutowska M.A."/>
            <person name="Wolf J."/>
            <person name="Bergner S.V."/>
            <person name="Schilhabel M.B."/>
            <person name="Klostermeier U.C."/>
            <person name="Beiko R.G."/>
            <person name="Rosenstiel P."/>
            <person name="Hippler M."/>
            <person name="Laroche J."/>
        </authorList>
    </citation>
    <scope>NUCLEOTIDE SEQUENCE [LARGE SCALE GENOMIC DNA]</scope>
    <source>
        <strain evidence="6 7">CCMP1005</strain>
    </source>
</reference>
<feature type="domain" description="KN homeodomain" evidence="5">
    <location>
        <begin position="184"/>
        <end position="222"/>
    </location>
</feature>
<feature type="region of interest" description="Disordered" evidence="4">
    <location>
        <begin position="365"/>
        <end position="417"/>
    </location>
</feature>
<evidence type="ECO:0000256" key="4">
    <source>
        <dbReference type="SAM" id="MobiDB-lite"/>
    </source>
</evidence>
<keyword evidence="7" id="KW-1185">Reference proteome</keyword>
<dbReference type="CDD" id="cd00086">
    <property type="entry name" value="homeodomain"/>
    <property type="match status" value="1"/>
</dbReference>
<gene>
    <name evidence="6" type="ORF">THAOC_32712</name>
</gene>
<feature type="region of interest" description="Disordered" evidence="4">
    <location>
        <begin position="458"/>
        <end position="490"/>
    </location>
</feature>
<feature type="compositionally biased region" description="Low complexity" evidence="4">
    <location>
        <begin position="517"/>
        <end position="529"/>
    </location>
</feature>
<dbReference type="GO" id="GO:0006355">
    <property type="term" value="P:regulation of DNA-templated transcription"/>
    <property type="evidence" value="ECO:0007669"/>
    <property type="project" value="InterPro"/>
</dbReference>
<feature type="region of interest" description="Disordered" evidence="4">
    <location>
        <begin position="517"/>
        <end position="577"/>
    </location>
</feature>
<feature type="compositionally biased region" description="Basic and acidic residues" evidence="4">
    <location>
        <begin position="389"/>
        <end position="404"/>
    </location>
</feature>
<dbReference type="GO" id="GO:0003677">
    <property type="term" value="F:DNA binding"/>
    <property type="evidence" value="ECO:0007669"/>
    <property type="project" value="UniProtKB-KW"/>
</dbReference>
<dbReference type="OrthoDB" id="5399138at2759"/>
<keyword evidence="1" id="KW-0238">DNA-binding</keyword>
<evidence type="ECO:0000256" key="2">
    <source>
        <dbReference type="ARBA" id="ARBA00023155"/>
    </source>
</evidence>
<keyword evidence="2" id="KW-0371">Homeobox</keyword>
<dbReference type="Pfam" id="PF05920">
    <property type="entry name" value="Homeobox_KN"/>
    <property type="match status" value="1"/>
</dbReference>
<keyword evidence="3" id="KW-0539">Nucleus</keyword>
<feature type="region of interest" description="Disordered" evidence="4">
    <location>
        <begin position="225"/>
        <end position="322"/>
    </location>
</feature>
<feature type="compositionally biased region" description="Basic residues" evidence="4">
    <location>
        <begin position="538"/>
        <end position="547"/>
    </location>
</feature>
<feature type="compositionally biased region" description="Polar residues" evidence="4">
    <location>
        <begin position="478"/>
        <end position="488"/>
    </location>
</feature>
<organism evidence="6 7">
    <name type="scientific">Thalassiosira oceanica</name>
    <name type="common">Marine diatom</name>
    <dbReference type="NCBI Taxonomy" id="159749"/>
    <lineage>
        <taxon>Eukaryota</taxon>
        <taxon>Sar</taxon>
        <taxon>Stramenopiles</taxon>
        <taxon>Ochrophyta</taxon>
        <taxon>Bacillariophyta</taxon>
        <taxon>Coscinodiscophyceae</taxon>
        <taxon>Thalassiosirophycidae</taxon>
        <taxon>Thalassiosirales</taxon>
        <taxon>Thalassiosiraceae</taxon>
        <taxon>Thalassiosira</taxon>
    </lineage>
</organism>
<evidence type="ECO:0000313" key="7">
    <source>
        <dbReference type="Proteomes" id="UP000266841"/>
    </source>
</evidence>
<feature type="compositionally biased region" description="Polar residues" evidence="4">
    <location>
        <begin position="244"/>
        <end position="263"/>
    </location>
</feature>
<dbReference type="Gene3D" id="1.10.10.60">
    <property type="entry name" value="Homeodomain-like"/>
    <property type="match status" value="1"/>
</dbReference>
<feature type="compositionally biased region" description="Basic and acidic residues" evidence="4">
    <location>
        <begin position="264"/>
        <end position="281"/>
    </location>
</feature>
<evidence type="ECO:0000256" key="3">
    <source>
        <dbReference type="ARBA" id="ARBA00023242"/>
    </source>
</evidence>
<comment type="caution">
    <text evidence="6">The sequence shown here is derived from an EMBL/GenBank/DDBJ whole genome shotgun (WGS) entry which is preliminary data.</text>
</comment>
<evidence type="ECO:0000259" key="5">
    <source>
        <dbReference type="Pfam" id="PF05920"/>
    </source>
</evidence>
<dbReference type="InterPro" id="IPR009057">
    <property type="entry name" value="Homeodomain-like_sf"/>
</dbReference>
<dbReference type="InterPro" id="IPR001356">
    <property type="entry name" value="HD"/>
</dbReference>
<name>K0RHR2_THAOC</name>
<accession>K0RHR2</accession>
<evidence type="ECO:0000313" key="6">
    <source>
        <dbReference type="EMBL" id="EJK48481.1"/>
    </source>
</evidence>
<dbReference type="InterPro" id="IPR008422">
    <property type="entry name" value="KN_HD"/>
</dbReference>
<evidence type="ECO:0000256" key="1">
    <source>
        <dbReference type="ARBA" id="ARBA00023125"/>
    </source>
</evidence>
<dbReference type="Proteomes" id="UP000266841">
    <property type="component" value="Unassembled WGS sequence"/>
</dbReference>
<protein>
    <recommendedName>
        <fullName evidence="5">KN homeodomain domain-containing protein</fullName>
    </recommendedName>
</protein>
<feature type="compositionally biased region" description="Low complexity" evidence="4">
    <location>
        <begin position="408"/>
        <end position="417"/>
    </location>
</feature>
<dbReference type="EMBL" id="AGNL01045789">
    <property type="protein sequence ID" value="EJK48481.1"/>
    <property type="molecule type" value="Genomic_DNA"/>
</dbReference>
<dbReference type="AlphaFoldDB" id="K0RHR2"/>
<proteinExistence type="predicted"/>